<gene>
    <name evidence="8" type="ORF">K491DRAFT_689042</name>
</gene>
<evidence type="ECO:0000313" key="9">
    <source>
        <dbReference type="Proteomes" id="UP000799324"/>
    </source>
</evidence>
<feature type="repeat" description="WD" evidence="7">
    <location>
        <begin position="175"/>
        <end position="207"/>
    </location>
</feature>
<proteinExistence type="inferred from homology"/>
<evidence type="ECO:0000256" key="6">
    <source>
        <dbReference type="ARBA" id="ARBA00047551"/>
    </source>
</evidence>
<evidence type="ECO:0000256" key="5">
    <source>
        <dbReference type="ARBA" id="ARBA00039131"/>
    </source>
</evidence>
<comment type="pathway">
    <text evidence="1">Protein modification; peptidyl-diphthamide biosynthesis.</text>
</comment>
<comment type="catalytic activity">
    <reaction evidence="6">
        <text>diphthine methyl ester-[translation elongation factor 2] + H2O = diphthine-[translation elongation factor 2] + methanol + H(+)</text>
        <dbReference type="Rhea" id="RHEA:42656"/>
        <dbReference type="Rhea" id="RHEA-COMP:10172"/>
        <dbReference type="Rhea" id="RHEA-COMP:10173"/>
        <dbReference type="ChEBI" id="CHEBI:15377"/>
        <dbReference type="ChEBI" id="CHEBI:15378"/>
        <dbReference type="ChEBI" id="CHEBI:17790"/>
        <dbReference type="ChEBI" id="CHEBI:79005"/>
        <dbReference type="ChEBI" id="CHEBI:82696"/>
        <dbReference type="EC" id="3.1.1.97"/>
    </reaction>
</comment>
<comment type="similarity">
    <text evidence="4">Belongs to the DPH7 family.</text>
</comment>
<dbReference type="InterPro" id="IPR015943">
    <property type="entry name" value="WD40/YVTN_repeat-like_dom_sf"/>
</dbReference>
<dbReference type="Gene3D" id="2.130.10.10">
    <property type="entry name" value="YVTN repeat-like/Quinoprotein amine dehydrogenase"/>
    <property type="match status" value="1"/>
</dbReference>
<dbReference type="GO" id="GO:0017183">
    <property type="term" value="P:protein histidyl modification to diphthamide"/>
    <property type="evidence" value="ECO:0007669"/>
    <property type="project" value="TreeGrafter"/>
</dbReference>
<dbReference type="GO" id="GO:0061685">
    <property type="term" value="F:diphthine methylesterase activity"/>
    <property type="evidence" value="ECO:0007669"/>
    <property type="project" value="UniProtKB-EC"/>
</dbReference>
<keyword evidence="3" id="KW-0677">Repeat</keyword>
<evidence type="ECO:0000256" key="2">
    <source>
        <dbReference type="ARBA" id="ARBA00022574"/>
    </source>
</evidence>
<dbReference type="EMBL" id="MU004305">
    <property type="protein sequence ID" value="KAF2659693.1"/>
    <property type="molecule type" value="Genomic_DNA"/>
</dbReference>
<evidence type="ECO:0000256" key="7">
    <source>
        <dbReference type="PROSITE-ProRule" id="PRU00221"/>
    </source>
</evidence>
<dbReference type="SUPFAM" id="SSF101908">
    <property type="entry name" value="Putative isomerase YbhE"/>
    <property type="match status" value="1"/>
</dbReference>
<dbReference type="PROSITE" id="PS50082">
    <property type="entry name" value="WD_REPEATS_2"/>
    <property type="match status" value="1"/>
</dbReference>
<evidence type="ECO:0000313" key="8">
    <source>
        <dbReference type="EMBL" id="KAF2659693.1"/>
    </source>
</evidence>
<dbReference type="PROSITE" id="PS50294">
    <property type="entry name" value="WD_REPEATS_REGION"/>
    <property type="match status" value="1"/>
</dbReference>
<evidence type="ECO:0000256" key="1">
    <source>
        <dbReference type="ARBA" id="ARBA00005156"/>
    </source>
</evidence>
<dbReference type="InterPro" id="IPR001680">
    <property type="entry name" value="WD40_rpt"/>
</dbReference>
<evidence type="ECO:0000256" key="3">
    <source>
        <dbReference type="ARBA" id="ARBA00022737"/>
    </source>
</evidence>
<dbReference type="EC" id="3.1.1.97" evidence="5"/>
<dbReference type="Proteomes" id="UP000799324">
    <property type="component" value="Unassembled WGS sequence"/>
</dbReference>
<reference evidence="8" key="1">
    <citation type="journal article" date="2020" name="Stud. Mycol.">
        <title>101 Dothideomycetes genomes: a test case for predicting lifestyles and emergence of pathogens.</title>
        <authorList>
            <person name="Haridas S."/>
            <person name="Albert R."/>
            <person name="Binder M."/>
            <person name="Bloem J."/>
            <person name="Labutti K."/>
            <person name="Salamov A."/>
            <person name="Andreopoulos B."/>
            <person name="Baker S."/>
            <person name="Barry K."/>
            <person name="Bills G."/>
            <person name="Bluhm B."/>
            <person name="Cannon C."/>
            <person name="Castanera R."/>
            <person name="Culley D."/>
            <person name="Daum C."/>
            <person name="Ezra D."/>
            <person name="Gonzalez J."/>
            <person name="Henrissat B."/>
            <person name="Kuo A."/>
            <person name="Liang C."/>
            <person name="Lipzen A."/>
            <person name="Lutzoni F."/>
            <person name="Magnuson J."/>
            <person name="Mondo S."/>
            <person name="Nolan M."/>
            <person name="Ohm R."/>
            <person name="Pangilinan J."/>
            <person name="Park H.-J."/>
            <person name="Ramirez L."/>
            <person name="Alfaro M."/>
            <person name="Sun H."/>
            <person name="Tritt A."/>
            <person name="Yoshinaga Y."/>
            <person name="Zwiers L.-H."/>
            <person name="Turgeon B."/>
            <person name="Goodwin S."/>
            <person name="Spatafora J."/>
            <person name="Crous P."/>
            <person name="Grigoriev I."/>
        </authorList>
    </citation>
    <scope>NUCLEOTIDE SEQUENCE</scope>
    <source>
        <strain evidence="8">CBS 122681</strain>
    </source>
</reference>
<dbReference type="PANTHER" id="PTHR46042:SF1">
    <property type="entry name" value="DIPHTHINE METHYLTRANSFERASE"/>
    <property type="match status" value="1"/>
</dbReference>
<keyword evidence="9" id="KW-1185">Reference proteome</keyword>
<keyword evidence="2 7" id="KW-0853">WD repeat</keyword>
<organism evidence="8 9">
    <name type="scientific">Lophiostoma macrostomum CBS 122681</name>
    <dbReference type="NCBI Taxonomy" id="1314788"/>
    <lineage>
        <taxon>Eukaryota</taxon>
        <taxon>Fungi</taxon>
        <taxon>Dikarya</taxon>
        <taxon>Ascomycota</taxon>
        <taxon>Pezizomycotina</taxon>
        <taxon>Dothideomycetes</taxon>
        <taxon>Pleosporomycetidae</taxon>
        <taxon>Pleosporales</taxon>
        <taxon>Lophiostomataceae</taxon>
        <taxon>Lophiostoma</taxon>
    </lineage>
</organism>
<dbReference type="GO" id="GO:0005737">
    <property type="term" value="C:cytoplasm"/>
    <property type="evidence" value="ECO:0007669"/>
    <property type="project" value="TreeGrafter"/>
</dbReference>
<name>A0A6A6TL59_9PLEO</name>
<dbReference type="OrthoDB" id="1930760at2759"/>
<dbReference type="PANTHER" id="PTHR46042">
    <property type="entry name" value="DIPHTHINE METHYLTRANSFERASE"/>
    <property type="match status" value="1"/>
</dbReference>
<dbReference type="Pfam" id="PF00400">
    <property type="entry name" value="WD40"/>
    <property type="match status" value="1"/>
</dbReference>
<accession>A0A6A6TL59</accession>
<dbReference type="AlphaFoldDB" id="A0A6A6TL59"/>
<protein>
    <recommendedName>
        <fullName evidence="5">methylated diphthine methylhydrolase</fullName>
        <ecNumber evidence="5">3.1.1.97</ecNumber>
    </recommendedName>
</protein>
<evidence type="ECO:0000256" key="4">
    <source>
        <dbReference type="ARBA" id="ARBA00038092"/>
    </source>
</evidence>
<sequence>MSSIKSLDTVILDLPPSCIEFDRRHPEYAIVGTYNLEKSSEEDNIARNDDASTIGEAKTPQSRNGSLILIKVSGDEVKLILTHSTPSAILDIHFAPNSPEFGVATSTGSVDIYTLNFDSPDSPQIIHSRCLQYFPTDVLVTAFSWNWTGSYLAMTLSDGRVCLGSSRSAERWLCLGAHDLEAWTLAFTPDGKSIFSGGDDSALKYWKDTSILWNYSRLKTRAENEDKGEKVATWSVNRVHGAGVTAILPIESSDKQDENVVLTGSYDDHIRLVHAPPSGRRSVLTEMNLGGGVWRIKQLGTDNAHKTYSADFLVSCMHAGTRIVRLSRHEVDSGSEWRFEVLAKFEEHKSMNYGSDYQEPQGDRKERTFVTTSFYDRLLCLWRF</sequence>
<dbReference type="InterPro" id="IPR052415">
    <property type="entry name" value="Diphthine_MTase"/>
</dbReference>
<dbReference type="SMART" id="SM00320">
    <property type="entry name" value="WD40"/>
    <property type="match status" value="5"/>
</dbReference>